<feature type="domain" description="DUF4397" evidence="1">
    <location>
        <begin position="47"/>
        <end position="163"/>
    </location>
</feature>
<evidence type="ECO:0000313" key="2">
    <source>
        <dbReference type="EMBL" id="EHQ28419.1"/>
    </source>
</evidence>
<accession>H1Y0F2</accession>
<dbReference type="Proteomes" id="UP000002774">
    <property type="component" value="Chromosome"/>
</dbReference>
<reference evidence="2" key="1">
    <citation type="submission" date="2011-09" db="EMBL/GenBank/DDBJ databases">
        <title>The permanent draft genome of Mucilaginibacter paludis DSM 18603.</title>
        <authorList>
            <consortium name="US DOE Joint Genome Institute (JGI-PGF)"/>
            <person name="Lucas S."/>
            <person name="Han J."/>
            <person name="Lapidus A."/>
            <person name="Bruce D."/>
            <person name="Goodwin L."/>
            <person name="Pitluck S."/>
            <person name="Peters L."/>
            <person name="Kyrpides N."/>
            <person name="Mavromatis K."/>
            <person name="Ivanova N."/>
            <person name="Mikhailova N."/>
            <person name="Held B."/>
            <person name="Detter J.C."/>
            <person name="Tapia R."/>
            <person name="Han C."/>
            <person name="Land M."/>
            <person name="Hauser L."/>
            <person name="Markowitz V."/>
            <person name="Cheng J.-F."/>
            <person name="Hugenholtz P."/>
            <person name="Woyke T."/>
            <person name="Wu D."/>
            <person name="Tindall B."/>
            <person name="Brambilla E."/>
            <person name="Klenk H.-P."/>
            <person name="Eisen J.A."/>
        </authorList>
    </citation>
    <scope>NUCLEOTIDE SEQUENCE [LARGE SCALE GENOMIC DNA]</scope>
    <source>
        <strain evidence="2">DSM 18603</strain>
    </source>
</reference>
<dbReference type="STRING" id="714943.Mucpa_4329"/>
<name>H1Y0F2_9SPHI</name>
<dbReference type="AlphaFoldDB" id="H1Y0F2"/>
<keyword evidence="3" id="KW-1185">Reference proteome</keyword>
<evidence type="ECO:0000259" key="1">
    <source>
        <dbReference type="Pfam" id="PF14344"/>
    </source>
</evidence>
<dbReference type="HOGENOM" id="CLU_1155399_0_0_10"/>
<proteinExistence type="predicted"/>
<gene>
    <name evidence="2" type="ORF">Mucpa_4329</name>
</gene>
<organism evidence="2 3">
    <name type="scientific">Mucilaginibacter paludis DSM 18603</name>
    <dbReference type="NCBI Taxonomy" id="714943"/>
    <lineage>
        <taxon>Bacteria</taxon>
        <taxon>Pseudomonadati</taxon>
        <taxon>Bacteroidota</taxon>
        <taxon>Sphingobacteriia</taxon>
        <taxon>Sphingobacteriales</taxon>
        <taxon>Sphingobacteriaceae</taxon>
        <taxon>Mucilaginibacter</taxon>
    </lineage>
</organism>
<dbReference type="Pfam" id="PF14344">
    <property type="entry name" value="DUF4397"/>
    <property type="match status" value="1"/>
</dbReference>
<dbReference type="InterPro" id="IPR025510">
    <property type="entry name" value="DUF4397"/>
</dbReference>
<dbReference type="EMBL" id="CM001403">
    <property type="protein sequence ID" value="EHQ28419.1"/>
    <property type="molecule type" value="Genomic_DNA"/>
</dbReference>
<evidence type="ECO:0000313" key="3">
    <source>
        <dbReference type="Proteomes" id="UP000002774"/>
    </source>
</evidence>
<protein>
    <recommendedName>
        <fullName evidence="1">DUF4397 domain-containing protein</fullName>
    </recommendedName>
</protein>
<dbReference type="eggNOG" id="COG1404">
    <property type="taxonomic scope" value="Bacteria"/>
</dbReference>
<sequence>MVWLLGLGIKIDNNMKTLIHKTTLLASCVLAIFISSCTKDNDNVVKAKVQLVNASPDAGASNLYVNSSQTNTSKVAYGTASGYSDVNIGNGQTVEVKSTSGSTLASTTSDFDAGTNYSVFLTGQSSASNLSAIVTKDDQTAPSSGNVKIRFVNAASISPSIDLTSSGSVFFSAQSYKAVTAYVEKPAGAYVFKLNIAGSSTALVTTPSITLQSGKIYTIFAKSLLVSGSLVLDAAVIANN</sequence>